<name>A0ABR7Y5P0_9SPHI</name>
<dbReference type="RefSeq" id="WP_190309775.1">
    <property type="nucleotide sequence ID" value="NZ_JACNYK010000003.1"/>
</dbReference>
<protein>
    <submittedName>
        <fullName evidence="2">SH3 domain-containing protein</fullName>
    </submittedName>
</protein>
<comment type="caution">
    <text evidence="2">The sequence shown here is derived from an EMBL/GenBank/DDBJ whole genome shotgun (WGS) entry which is preliminary data.</text>
</comment>
<keyword evidence="3" id="KW-1185">Reference proteome</keyword>
<accession>A0ABR7Y5P0</accession>
<evidence type="ECO:0000313" key="2">
    <source>
        <dbReference type="EMBL" id="MBD1426633.1"/>
    </source>
</evidence>
<organism evidence="2 3">
    <name type="scientific">Sphingobacterium arenae</name>
    <dbReference type="NCBI Taxonomy" id="1280598"/>
    <lineage>
        <taxon>Bacteria</taxon>
        <taxon>Pseudomonadati</taxon>
        <taxon>Bacteroidota</taxon>
        <taxon>Sphingobacteriia</taxon>
        <taxon>Sphingobacteriales</taxon>
        <taxon>Sphingobacteriaceae</taxon>
        <taxon>Sphingobacterium</taxon>
    </lineage>
</organism>
<reference evidence="2 3" key="1">
    <citation type="submission" date="2020-08" db="EMBL/GenBank/DDBJ databases">
        <title>Sphingobacterium sp. DN00404 isolated from aquaculture water.</title>
        <authorList>
            <person name="Zhang M."/>
        </authorList>
    </citation>
    <scope>NUCLEOTIDE SEQUENCE [LARGE SCALE GENOMIC DNA]</scope>
    <source>
        <strain evidence="2 3">KCTC 32294</strain>
    </source>
</reference>
<evidence type="ECO:0000259" key="1">
    <source>
        <dbReference type="Pfam" id="PF08239"/>
    </source>
</evidence>
<feature type="domain" description="SH3b" evidence="1">
    <location>
        <begin position="86"/>
        <end position="135"/>
    </location>
</feature>
<dbReference type="Proteomes" id="UP000606494">
    <property type="component" value="Unassembled WGS sequence"/>
</dbReference>
<evidence type="ECO:0000313" key="3">
    <source>
        <dbReference type="Proteomes" id="UP000606494"/>
    </source>
</evidence>
<dbReference type="InterPro" id="IPR003646">
    <property type="entry name" value="SH3-like_bac-type"/>
</dbReference>
<dbReference type="EMBL" id="JACNYK010000003">
    <property type="protein sequence ID" value="MBD1426633.1"/>
    <property type="molecule type" value="Genomic_DNA"/>
</dbReference>
<proteinExistence type="predicted"/>
<sequence>MALLNKYKSLITAAENLVTGGVQFMEQDSILIIKGAAPSAEVKDKLWDIYSQIDPNFISREVSLDIEVLATVKGCKAYMIVEEPILNIHKGPGVESPIIDKVQRQEIVIILSRTNVYWWLVRTNNSEGYCYAQNIELV</sequence>
<dbReference type="Pfam" id="PF08239">
    <property type="entry name" value="SH3_3"/>
    <property type="match status" value="1"/>
</dbReference>
<dbReference type="Gene3D" id="2.30.30.40">
    <property type="entry name" value="SH3 Domains"/>
    <property type="match status" value="1"/>
</dbReference>
<gene>
    <name evidence="2" type="ORF">H8B17_13660</name>
</gene>